<dbReference type="Pfam" id="PF08459">
    <property type="entry name" value="UvrC_RNaseH_dom"/>
    <property type="match status" value="1"/>
</dbReference>
<dbReference type="PANTHER" id="PTHR30562:SF1">
    <property type="entry name" value="UVRABC SYSTEM PROTEIN C"/>
    <property type="match status" value="1"/>
</dbReference>
<dbReference type="InterPro" id="IPR050066">
    <property type="entry name" value="UvrABC_protein_C"/>
</dbReference>
<dbReference type="SUPFAM" id="SSF47781">
    <property type="entry name" value="RuvA domain 2-like"/>
    <property type="match status" value="1"/>
</dbReference>
<dbReference type="EMBL" id="UINC01205714">
    <property type="protein sequence ID" value="SVE27008.1"/>
    <property type="molecule type" value="Genomic_DNA"/>
</dbReference>
<evidence type="ECO:0000313" key="2">
    <source>
        <dbReference type="EMBL" id="SVE27008.1"/>
    </source>
</evidence>
<dbReference type="Gene3D" id="1.10.150.20">
    <property type="entry name" value="5' to 3' exonuclease, C-terminal subdomain"/>
    <property type="match status" value="1"/>
</dbReference>
<dbReference type="GO" id="GO:0009381">
    <property type="term" value="F:excinuclease ABC activity"/>
    <property type="evidence" value="ECO:0007669"/>
    <property type="project" value="InterPro"/>
</dbReference>
<dbReference type="SMART" id="SM00278">
    <property type="entry name" value="HhH1"/>
    <property type="match status" value="2"/>
</dbReference>
<dbReference type="GO" id="GO:0003677">
    <property type="term" value="F:DNA binding"/>
    <property type="evidence" value="ECO:0007669"/>
    <property type="project" value="InterPro"/>
</dbReference>
<evidence type="ECO:0000259" key="1">
    <source>
        <dbReference type="PROSITE" id="PS50165"/>
    </source>
</evidence>
<reference evidence="2" key="1">
    <citation type="submission" date="2018-05" db="EMBL/GenBank/DDBJ databases">
        <authorList>
            <person name="Lanie J.A."/>
            <person name="Ng W.-L."/>
            <person name="Kazmierczak K.M."/>
            <person name="Andrzejewski T.M."/>
            <person name="Davidsen T.M."/>
            <person name="Wayne K.J."/>
            <person name="Tettelin H."/>
            <person name="Glass J.I."/>
            <person name="Rusch D."/>
            <person name="Podicherti R."/>
            <person name="Tsui H.-C.T."/>
            <person name="Winkler M.E."/>
        </authorList>
    </citation>
    <scope>NUCLEOTIDE SEQUENCE</scope>
</reference>
<dbReference type="InterPro" id="IPR010994">
    <property type="entry name" value="RuvA_2-like"/>
</dbReference>
<dbReference type="InterPro" id="IPR001162">
    <property type="entry name" value="UvrC_RNase_H_dom"/>
</dbReference>
<feature type="non-terminal residue" evidence="2">
    <location>
        <position position="1"/>
    </location>
</feature>
<dbReference type="GO" id="GO:0009380">
    <property type="term" value="C:excinuclease repair complex"/>
    <property type="evidence" value="ECO:0007669"/>
    <property type="project" value="TreeGrafter"/>
</dbReference>
<dbReference type="Pfam" id="PF14520">
    <property type="entry name" value="HHH_5"/>
    <property type="match status" value="1"/>
</dbReference>
<gene>
    <name evidence="2" type="ORF">METZ01_LOCUS479862</name>
</gene>
<dbReference type="PROSITE" id="PS50165">
    <property type="entry name" value="UVRC"/>
    <property type="match status" value="1"/>
</dbReference>
<sequence length="151" mass="16639">KQLPDVVVIDGGKGQLRVAKEILNELGLSGIPVIGIAKGPRRKSGEEKIFLNLQKQPLAKAQHSPAIYLLQVVRDEAHRFAITGHRAKKRKTLLKSDLESIEGIGPAKKKNLIRQFGGIQEVQRASIEDLLTIDGINKALAERIYNFFNAG</sequence>
<dbReference type="PANTHER" id="PTHR30562">
    <property type="entry name" value="UVRC/OXIDOREDUCTASE"/>
    <property type="match status" value="1"/>
</dbReference>
<dbReference type="Gene3D" id="3.30.420.340">
    <property type="entry name" value="UvrC, RNAse H endonuclease domain"/>
    <property type="match status" value="1"/>
</dbReference>
<dbReference type="InterPro" id="IPR003583">
    <property type="entry name" value="Hlx-hairpin-Hlx_DNA-bd_motif"/>
</dbReference>
<organism evidence="2">
    <name type="scientific">marine metagenome</name>
    <dbReference type="NCBI Taxonomy" id="408172"/>
    <lineage>
        <taxon>unclassified sequences</taxon>
        <taxon>metagenomes</taxon>
        <taxon>ecological metagenomes</taxon>
    </lineage>
</organism>
<dbReference type="InterPro" id="IPR038476">
    <property type="entry name" value="UvrC_RNase_H_dom_sf"/>
</dbReference>
<feature type="domain" description="UvrC family homology region profile" evidence="1">
    <location>
        <begin position="2"/>
        <end position="23"/>
    </location>
</feature>
<accession>A0A383C5Y6</accession>
<protein>
    <recommendedName>
        <fullName evidence="1">UvrC family homology region profile domain-containing protein</fullName>
    </recommendedName>
</protein>
<proteinExistence type="predicted"/>
<name>A0A383C5Y6_9ZZZZ</name>
<dbReference type="AlphaFoldDB" id="A0A383C5Y6"/>
<dbReference type="GO" id="GO:0006281">
    <property type="term" value="P:DNA repair"/>
    <property type="evidence" value="ECO:0007669"/>
    <property type="project" value="InterPro"/>
</dbReference>